<accession>A0A4Q9MHS9</accession>
<name>A0A4Q9MHS9_9APHY</name>
<organism evidence="1">
    <name type="scientific">Dichomitus squalens</name>
    <dbReference type="NCBI Taxonomy" id="114155"/>
    <lineage>
        <taxon>Eukaryota</taxon>
        <taxon>Fungi</taxon>
        <taxon>Dikarya</taxon>
        <taxon>Basidiomycota</taxon>
        <taxon>Agaricomycotina</taxon>
        <taxon>Agaricomycetes</taxon>
        <taxon>Polyporales</taxon>
        <taxon>Polyporaceae</taxon>
        <taxon>Dichomitus</taxon>
    </lineage>
</organism>
<dbReference type="EMBL" id="ML143449">
    <property type="protein sequence ID" value="TBU26178.1"/>
    <property type="molecule type" value="Genomic_DNA"/>
</dbReference>
<protein>
    <submittedName>
        <fullName evidence="1">Uncharacterized protein</fullName>
    </submittedName>
</protein>
<sequence length="87" mass="9560">MGSVRRDAVHVKHARLAGRRPLAGAARTLPPYSWTVTIFIPSSASALDLRAFLCKCLAFSAQPASCPPQRCYHTSHRYTGTMQDKDS</sequence>
<reference evidence="1" key="1">
    <citation type="submission" date="2019-01" db="EMBL/GenBank/DDBJ databases">
        <title>Draft genome sequences of three monokaryotic isolates of the white-rot basidiomycete fungus Dichomitus squalens.</title>
        <authorList>
            <consortium name="DOE Joint Genome Institute"/>
            <person name="Lopez S.C."/>
            <person name="Andreopoulos B."/>
            <person name="Pangilinan J."/>
            <person name="Lipzen A."/>
            <person name="Riley R."/>
            <person name="Ahrendt S."/>
            <person name="Ng V."/>
            <person name="Barry K."/>
            <person name="Daum C."/>
            <person name="Grigoriev I.V."/>
            <person name="Hilden K.S."/>
            <person name="Makela M.R."/>
            <person name="de Vries R.P."/>
        </authorList>
    </citation>
    <scope>NUCLEOTIDE SEQUENCE [LARGE SCALE GENOMIC DNA]</scope>
    <source>
        <strain evidence="1">OM18370.1</strain>
    </source>
</reference>
<gene>
    <name evidence="1" type="ORF">BD311DRAFT_763004</name>
</gene>
<evidence type="ECO:0000313" key="1">
    <source>
        <dbReference type="EMBL" id="TBU26178.1"/>
    </source>
</evidence>
<proteinExistence type="predicted"/>
<dbReference type="AlphaFoldDB" id="A0A4Q9MHS9"/>
<dbReference type="Proteomes" id="UP000292957">
    <property type="component" value="Unassembled WGS sequence"/>
</dbReference>